<reference evidence="8" key="1">
    <citation type="submission" date="2016-02" db="EMBL/GenBank/DDBJ databases">
        <authorList>
            <person name="Holder M.E."/>
            <person name="Ajami N.J."/>
            <person name="Petrosino J.F."/>
        </authorList>
    </citation>
    <scope>NUCLEOTIDE SEQUENCE [LARGE SCALE GENOMIC DNA]</scope>
    <source>
        <strain evidence="8">DSM 12838</strain>
    </source>
</reference>
<dbReference type="PROSITE" id="PS51686">
    <property type="entry name" value="SAM_MT_RSMB_NOP"/>
    <property type="match status" value="1"/>
</dbReference>
<dbReference type="EMBL" id="CP014230">
    <property type="protein sequence ID" value="AMD92506.1"/>
    <property type="molecule type" value="Genomic_DNA"/>
</dbReference>
<dbReference type="STRING" id="888061.AXF15_04855"/>
<dbReference type="Pfam" id="PF01189">
    <property type="entry name" value="Methyltr_RsmB-F"/>
    <property type="match status" value="1"/>
</dbReference>
<evidence type="ECO:0000256" key="4">
    <source>
        <dbReference type="ARBA" id="ARBA00022884"/>
    </source>
</evidence>
<dbReference type="InterPro" id="IPR006027">
    <property type="entry name" value="NusB_RsmB_TIM44"/>
</dbReference>
<name>A0A109W5R5_9BACT</name>
<accession>A0A109W5R5</accession>
<dbReference type="Proteomes" id="UP000063964">
    <property type="component" value="Chromosome"/>
</dbReference>
<keyword evidence="8" id="KW-1185">Reference proteome</keyword>
<dbReference type="Gene3D" id="1.10.940.10">
    <property type="entry name" value="NusB-like"/>
    <property type="match status" value="1"/>
</dbReference>
<dbReference type="GO" id="GO:0001510">
    <property type="term" value="P:RNA methylation"/>
    <property type="evidence" value="ECO:0007669"/>
    <property type="project" value="InterPro"/>
</dbReference>
<dbReference type="InterPro" id="IPR023267">
    <property type="entry name" value="RCMT"/>
</dbReference>
<dbReference type="InterPro" id="IPR029063">
    <property type="entry name" value="SAM-dependent_MTases_sf"/>
</dbReference>
<keyword evidence="1 5" id="KW-0489">Methyltransferase</keyword>
<gene>
    <name evidence="7" type="ORF">AXF15_04855</name>
</gene>
<evidence type="ECO:0000259" key="6">
    <source>
        <dbReference type="PROSITE" id="PS51686"/>
    </source>
</evidence>
<dbReference type="GO" id="GO:0003723">
    <property type="term" value="F:RNA binding"/>
    <property type="evidence" value="ECO:0007669"/>
    <property type="project" value="UniProtKB-UniRule"/>
</dbReference>
<evidence type="ECO:0000313" key="8">
    <source>
        <dbReference type="Proteomes" id="UP000063964"/>
    </source>
</evidence>
<evidence type="ECO:0000256" key="3">
    <source>
        <dbReference type="ARBA" id="ARBA00022691"/>
    </source>
</evidence>
<dbReference type="PANTHER" id="PTHR22807">
    <property type="entry name" value="NOP2 YEAST -RELATED NOL1/NOP2/FMU SUN DOMAIN-CONTAINING"/>
    <property type="match status" value="1"/>
</dbReference>
<evidence type="ECO:0000313" key="7">
    <source>
        <dbReference type="EMBL" id="AMD92506.1"/>
    </source>
</evidence>
<evidence type="ECO:0000256" key="1">
    <source>
        <dbReference type="ARBA" id="ARBA00022603"/>
    </source>
</evidence>
<dbReference type="Gene3D" id="3.30.70.1170">
    <property type="entry name" value="Sun protein, domain 3"/>
    <property type="match status" value="1"/>
</dbReference>
<dbReference type="SUPFAM" id="SSF48013">
    <property type="entry name" value="NusB-like"/>
    <property type="match status" value="1"/>
</dbReference>
<keyword evidence="4 5" id="KW-0694">RNA-binding</keyword>
<evidence type="ECO:0000256" key="2">
    <source>
        <dbReference type="ARBA" id="ARBA00022679"/>
    </source>
</evidence>
<keyword evidence="3 5" id="KW-0949">S-adenosyl-L-methionine</keyword>
<dbReference type="InterPro" id="IPR001678">
    <property type="entry name" value="MeTrfase_RsmB-F_NOP2_dom"/>
</dbReference>
<protein>
    <recommendedName>
        <fullName evidence="6">SAM-dependent MTase RsmB/NOP-type domain-containing protein</fullName>
    </recommendedName>
</protein>
<dbReference type="RefSeq" id="WP_066604062.1">
    <property type="nucleotide sequence ID" value="NZ_CP014230.1"/>
</dbReference>
<feature type="binding site" evidence="5">
    <location>
        <position position="318"/>
    </location>
    <ligand>
        <name>S-adenosyl-L-methionine</name>
        <dbReference type="ChEBI" id="CHEBI:59789"/>
    </ligand>
</feature>
<comment type="caution">
    <text evidence="5">Lacks conserved residue(s) required for the propagation of feature annotation.</text>
</comment>
<proteinExistence type="inferred from homology"/>
<dbReference type="PANTHER" id="PTHR22807:SF53">
    <property type="entry name" value="RIBOSOMAL RNA SMALL SUBUNIT METHYLTRANSFERASE B-RELATED"/>
    <property type="match status" value="1"/>
</dbReference>
<feature type="domain" description="SAM-dependent MTase RsmB/NOP-type" evidence="6">
    <location>
        <begin position="158"/>
        <end position="418"/>
    </location>
</feature>
<feature type="binding site" evidence="5">
    <location>
        <position position="275"/>
    </location>
    <ligand>
        <name>S-adenosyl-L-methionine</name>
        <dbReference type="ChEBI" id="CHEBI:59789"/>
    </ligand>
</feature>
<dbReference type="KEGG" id="doa:AXF15_04855"/>
<organism evidence="7 8">
    <name type="scientific">Desulfomicrobium orale DSM 12838</name>
    <dbReference type="NCBI Taxonomy" id="888061"/>
    <lineage>
        <taxon>Bacteria</taxon>
        <taxon>Pseudomonadati</taxon>
        <taxon>Thermodesulfobacteriota</taxon>
        <taxon>Desulfovibrionia</taxon>
        <taxon>Desulfovibrionales</taxon>
        <taxon>Desulfomicrobiaceae</taxon>
        <taxon>Desulfomicrobium</taxon>
    </lineage>
</organism>
<dbReference type="InterPro" id="IPR049560">
    <property type="entry name" value="MeTrfase_RsmB-F_NOP2_cat"/>
</dbReference>
<dbReference type="Gene3D" id="3.40.50.150">
    <property type="entry name" value="Vaccinia Virus protein VP39"/>
    <property type="match status" value="1"/>
</dbReference>
<comment type="similarity">
    <text evidence="5">Belongs to the class I-like SAM-binding methyltransferase superfamily. RsmB/NOP family.</text>
</comment>
<dbReference type="Pfam" id="PF01029">
    <property type="entry name" value="NusB"/>
    <property type="match status" value="1"/>
</dbReference>
<dbReference type="SUPFAM" id="SSF53335">
    <property type="entry name" value="S-adenosyl-L-methionine-dependent methyltransferases"/>
    <property type="match status" value="1"/>
</dbReference>
<dbReference type="GO" id="GO:0008173">
    <property type="term" value="F:RNA methyltransferase activity"/>
    <property type="evidence" value="ECO:0007669"/>
    <property type="project" value="InterPro"/>
</dbReference>
<evidence type="ECO:0000256" key="5">
    <source>
        <dbReference type="PROSITE-ProRule" id="PRU01023"/>
    </source>
</evidence>
<sequence>MALEALRLCLDRGRDIQAALDRALTASPAAGPGDAALATELAYGYLRFRGRLDFLLDTLLAAPGRTSSAVRRILGLAAYEILFLQSVPAYASVDWAVGIIRRRLGRTMGNVANAVLRALVRLDGAPLREDYFRERTAGDISFLSVWYSCPPWLVRLWIGAYGREEAEAFLRASLCVPPPGVRVNRLHPLGAELFRRLEPLAAASSAWGMALGNWPDFLDEAVSLGQATRQSFATQRILDSLEPQEWPEPVLDACAGRGGKTFLLREAGKTVWASDVNAFRLRQLRAEGLRLGLFVPAFLSPGQGPYPLRHAPRTVFLDAPCSGLGVLSRRPDIKWKRTGRDCRQLAGLQRKLLDSAAGLLPAGGVLAYVTCTLHPEENERQVERFLRDQPAFHLVCRERTGADSGLGEFFYGAVLRKR</sequence>
<feature type="active site" description="Nucleophile" evidence="5">
    <location>
        <position position="371"/>
    </location>
</feature>
<keyword evidence="2 5" id="KW-0808">Transferase</keyword>
<dbReference type="AlphaFoldDB" id="A0A109W5R5"/>
<dbReference type="PRINTS" id="PR02008">
    <property type="entry name" value="RCMTFAMILY"/>
</dbReference>
<dbReference type="GO" id="GO:0006355">
    <property type="term" value="P:regulation of DNA-templated transcription"/>
    <property type="evidence" value="ECO:0007669"/>
    <property type="project" value="InterPro"/>
</dbReference>
<dbReference type="InterPro" id="IPR035926">
    <property type="entry name" value="NusB-like_sf"/>
</dbReference>